<dbReference type="RefSeq" id="WP_188840290.1">
    <property type="nucleotide sequence ID" value="NZ_BMOT01000002.1"/>
</dbReference>
<keyword evidence="2" id="KW-1185">Reference proteome</keyword>
<gene>
    <name evidence="1" type="ORF">L2689_05595</name>
</gene>
<accession>A0ABT0KZT1</accession>
<protein>
    <submittedName>
        <fullName evidence="1">DUF3081 domain-containing protein</fullName>
    </submittedName>
</protein>
<dbReference type="EMBL" id="JAKILK010000002">
    <property type="protein sequence ID" value="MCL1116720.1"/>
    <property type="molecule type" value="Genomic_DNA"/>
</dbReference>
<dbReference type="Proteomes" id="UP001203212">
    <property type="component" value="Unassembled WGS sequence"/>
</dbReference>
<dbReference type="Pfam" id="PF11280">
    <property type="entry name" value="DUF3081"/>
    <property type="match status" value="1"/>
</dbReference>
<proteinExistence type="predicted"/>
<sequence>MKNEIDIHRALRVFNKVTTLGDKQSDSTESVYHLCGLNALTDFDGYTISLSDAQVRLDIFFHNKYTFDYPNHEALENFLTRFTDVEKYSKN</sequence>
<comment type="caution">
    <text evidence="1">The sequence shown here is derived from an EMBL/GenBank/DDBJ whole genome shotgun (WGS) entry which is preliminary data.</text>
</comment>
<evidence type="ECO:0000313" key="1">
    <source>
        <dbReference type="EMBL" id="MCL1116720.1"/>
    </source>
</evidence>
<reference evidence="1 2" key="1">
    <citation type="submission" date="2022-01" db="EMBL/GenBank/DDBJ databases">
        <title>Whole genome-based taxonomy of the Shewanellaceae.</title>
        <authorList>
            <person name="Martin-Rodriguez A.J."/>
        </authorList>
    </citation>
    <scope>NUCLEOTIDE SEQUENCE [LARGE SCALE GENOMIC DNA]</scope>
    <source>
        <strain evidence="1 2">JCM 17801</strain>
    </source>
</reference>
<dbReference type="InterPro" id="IPR021432">
    <property type="entry name" value="DUF3081"/>
</dbReference>
<organism evidence="1 2">
    <name type="scientific">Shewanella aestuarii</name>
    <dbReference type="NCBI Taxonomy" id="1028752"/>
    <lineage>
        <taxon>Bacteria</taxon>
        <taxon>Pseudomonadati</taxon>
        <taxon>Pseudomonadota</taxon>
        <taxon>Gammaproteobacteria</taxon>
        <taxon>Alteromonadales</taxon>
        <taxon>Shewanellaceae</taxon>
        <taxon>Shewanella</taxon>
    </lineage>
</organism>
<evidence type="ECO:0000313" key="2">
    <source>
        <dbReference type="Proteomes" id="UP001203212"/>
    </source>
</evidence>
<name>A0ABT0KZT1_9GAMM</name>